<dbReference type="InterPro" id="IPR004843">
    <property type="entry name" value="Calcineurin-like_PHP"/>
</dbReference>
<sequence>MASGNACYVIGDIQGCCDQLEQLLALISHTAPTAKILFAGDLVNRGPKSLQTLRLVKAMGARADSVLGNHDLHLLAVANGLRPAHKSDTLDEILQAPDREELLDWLRQRPLALIEQGHLLVHAGVFPAWSIEQTLALAHEVEQVLRGPDWLSLLREMYGNTPERWSDDLHGSERWRGIINALTRMRYCSLDGAMDFDSKDGMAATPPGLLPWFDIANRNSAGQPIIFGHWSTLGLVLRPDLISLDTGCVWGGKLTAVSLPGRDVLQVDCPQQQRPGKSK</sequence>
<dbReference type="InterPro" id="IPR029052">
    <property type="entry name" value="Metallo-depent_PP-like"/>
</dbReference>
<dbReference type="CDD" id="cd07422">
    <property type="entry name" value="MPP_ApaH"/>
    <property type="match status" value="1"/>
</dbReference>
<dbReference type="NCBIfam" id="TIGR00668">
    <property type="entry name" value="apaH"/>
    <property type="match status" value="1"/>
</dbReference>
<evidence type="ECO:0000256" key="5">
    <source>
        <dbReference type="HAMAP-Rule" id="MF_00199"/>
    </source>
</evidence>
<evidence type="ECO:0000256" key="1">
    <source>
        <dbReference type="ARBA" id="ARBA00003413"/>
    </source>
</evidence>
<proteinExistence type="inferred from homology"/>
<evidence type="ECO:0000256" key="4">
    <source>
        <dbReference type="ARBA" id="ARBA00049417"/>
    </source>
</evidence>
<dbReference type="KEGG" id="upv:EJN92_14725"/>
<dbReference type="Pfam" id="PF00149">
    <property type="entry name" value="Metallophos"/>
    <property type="match status" value="1"/>
</dbReference>
<dbReference type="PANTHER" id="PTHR40942">
    <property type="match status" value="1"/>
</dbReference>
<dbReference type="SUPFAM" id="SSF56300">
    <property type="entry name" value="Metallo-dependent phosphatases"/>
    <property type="match status" value="1"/>
</dbReference>
<dbReference type="PANTHER" id="PTHR40942:SF4">
    <property type="entry name" value="CYTOCHROME C5"/>
    <property type="match status" value="1"/>
</dbReference>
<dbReference type="Proteomes" id="UP000275663">
    <property type="component" value="Chromosome"/>
</dbReference>
<evidence type="ECO:0000313" key="7">
    <source>
        <dbReference type="EMBL" id="AZP14590.1"/>
    </source>
</evidence>
<dbReference type="PIRSF" id="PIRSF000903">
    <property type="entry name" value="B5n-ttraPtase_sm"/>
    <property type="match status" value="1"/>
</dbReference>
<keyword evidence="8" id="KW-1185">Reference proteome</keyword>
<name>A0A3Q9BV41_9BURK</name>
<dbReference type="EC" id="3.6.1.41" evidence="5"/>
<reference evidence="7 8" key="1">
    <citation type="journal article" date="2011" name="Int. J. Syst. Evol. Microbiol.">
        <title>Description of Undibacterium oligocarboniphilum sp. nov., isolated from purified water, and Undibacterium pigrum strain CCUG 49012 as the type strain of Undibacterium parvum sp. nov., and emended descriptions of the genus Undibacterium and the species Undibacterium pigrum.</title>
        <authorList>
            <person name="Eder W."/>
            <person name="Wanner G."/>
            <person name="Ludwig W."/>
            <person name="Busse H.J."/>
            <person name="Ziemke-Kageler F."/>
            <person name="Lang E."/>
        </authorList>
    </citation>
    <scope>NUCLEOTIDE SEQUENCE [LARGE SCALE GENOMIC DNA]</scope>
    <source>
        <strain evidence="7 8">DSM 23061</strain>
    </source>
</reference>
<accession>A0A3Q9BV41</accession>
<organism evidence="7 8">
    <name type="scientific">Undibacterium parvum</name>
    <dbReference type="NCBI Taxonomy" id="401471"/>
    <lineage>
        <taxon>Bacteria</taxon>
        <taxon>Pseudomonadati</taxon>
        <taxon>Pseudomonadota</taxon>
        <taxon>Betaproteobacteria</taxon>
        <taxon>Burkholderiales</taxon>
        <taxon>Oxalobacteraceae</taxon>
        <taxon>Undibacterium</taxon>
    </lineage>
</organism>
<evidence type="ECO:0000256" key="2">
    <source>
        <dbReference type="ARBA" id="ARBA00005419"/>
    </source>
</evidence>
<comment type="similarity">
    <text evidence="2 5">Belongs to the Ap4A hydrolase family.</text>
</comment>
<dbReference type="NCBIfam" id="NF001204">
    <property type="entry name" value="PRK00166.1"/>
    <property type="match status" value="1"/>
</dbReference>
<dbReference type="OrthoDB" id="9807890at2"/>
<dbReference type="AlphaFoldDB" id="A0A3Q9BV41"/>
<dbReference type="HAMAP" id="MF_00199">
    <property type="entry name" value="ApaH"/>
    <property type="match status" value="1"/>
</dbReference>
<keyword evidence="3 5" id="KW-0378">Hydrolase</keyword>
<dbReference type="Gene3D" id="3.60.21.10">
    <property type="match status" value="1"/>
</dbReference>
<evidence type="ECO:0000259" key="6">
    <source>
        <dbReference type="Pfam" id="PF00149"/>
    </source>
</evidence>
<gene>
    <name evidence="5" type="primary">apaH</name>
    <name evidence="7" type="ORF">EJN92_14725</name>
</gene>
<comment type="catalytic activity">
    <reaction evidence="4 5">
        <text>P(1),P(4)-bis(5'-adenosyl) tetraphosphate + H2O = 2 ADP + 2 H(+)</text>
        <dbReference type="Rhea" id="RHEA:24252"/>
        <dbReference type="ChEBI" id="CHEBI:15377"/>
        <dbReference type="ChEBI" id="CHEBI:15378"/>
        <dbReference type="ChEBI" id="CHEBI:58141"/>
        <dbReference type="ChEBI" id="CHEBI:456216"/>
        <dbReference type="EC" id="3.6.1.41"/>
    </reaction>
</comment>
<evidence type="ECO:0000256" key="3">
    <source>
        <dbReference type="ARBA" id="ARBA00022801"/>
    </source>
</evidence>
<comment type="function">
    <text evidence="1 5">Hydrolyzes diadenosine 5',5'''-P1,P4-tetraphosphate to yield ADP.</text>
</comment>
<dbReference type="GO" id="GO:0008803">
    <property type="term" value="F:bis(5'-nucleosyl)-tetraphosphatase (symmetrical) activity"/>
    <property type="evidence" value="ECO:0007669"/>
    <property type="project" value="UniProtKB-UniRule"/>
</dbReference>
<feature type="domain" description="Calcineurin-like phosphoesterase" evidence="6">
    <location>
        <begin position="8"/>
        <end position="153"/>
    </location>
</feature>
<dbReference type="EMBL" id="CP034464">
    <property type="protein sequence ID" value="AZP14590.1"/>
    <property type="molecule type" value="Genomic_DNA"/>
</dbReference>
<dbReference type="InterPro" id="IPR004617">
    <property type="entry name" value="ApaH"/>
</dbReference>
<protein>
    <recommendedName>
        <fullName evidence="5">Bis(5'-nucleosyl)-tetraphosphatase, symmetrical</fullName>
        <ecNumber evidence="5">3.6.1.41</ecNumber>
    </recommendedName>
    <alternativeName>
        <fullName evidence="5">Ap4A hydrolase</fullName>
    </alternativeName>
    <alternativeName>
        <fullName evidence="5">Diadenosine 5',5'''-P1,P4-tetraphosphate pyrophosphohydrolase</fullName>
    </alternativeName>
    <alternativeName>
        <fullName evidence="5">Diadenosine tetraphosphatase</fullName>
    </alternativeName>
</protein>
<evidence type="ECO:0000313" key="8">
    <source>
        <dbReference type="Proteomes" id="UP000275663"/>
    </source>
</evidence>